<evidence type="ECO:0000256" key="1">
    <source>
        <dbReference type="SAM" id="Phobius"/>
    </source>
</evidence>
<dbReference type="EMBL" id="VVUY01000001">
    <property type="protein sequence ID" value="KAA2564215.1"/>
    <property type="molecule type" value="Genomic_DNA"/>
</dbReference>
<dbReference type="AlphaFoldDB" id="A0A9P3ZLX1"/>
<keyword evidence="1" id="KW-1133">Transmembrane helix</keyword>
<organism evidence="2 3">
    <name type="scientific">Alistipes onderdonkii</name>
    <dbReference type="NCBI Taxonomy" id="328813"/>
    <lineage>
        <taxon>Bacteria</taxon>
        <taxon>Pseudomonadati</taxon>
        <taxon>Bacteroidota</taxon>
        <taxon>Bacteroidia</taxon>
        <taxon>Bacteroidales</taxon>
        <taxon>Rikenellaceae</taxon>
        <taxon>Alistipes</taxon>
    </lineage>
</organism>
<dbReference type="RefSeq" id="WP_055202621.1">
    <property type="nucleotide sequence ID" value="NZ_JADMQE010000003.1"/>
</dbReference>
<feature type="transmembrane region" description="Helical" evidence="1">
    <location>
        <begin position="71"/>
        <end position="91"/>
    </location>
</feature>
<evidence type="ECO:0000313" key="2">
    <source>
        <dbReference type="EMBL" id="KAA2564215.1"/>
    </source>
</evidence>
<accession>A0A9P3ZLX1</accession>
<comment type="caution">
    <text evidence="2">The sequence shown here is derived from an EMBL/GenBank/DDBJ whole genome shotgun (WGS) entry which is preliminary data.</text>
</comment>
<feature type="transmembrane region" description="Helical" evidence="1">
    <location>
        <begin position="14"/>
        <end position="37"/>
    </location>
</feature>
<keyword evidence="1" id="KW-0812">Transmembrane</keyword>
<keyword evidence="1" id="KW-0472">Membrane</keyword>
<name>A0A9P3ZLX1_9BACT</name>
<evidence type="ECO:0000313" key="3">
    <source>
        <dbReference type="Proteomes" id="UP000323119"/>
    </source>
</evidence>
<protein>
    <submittedName>
        <fullName evidence="2">Uncharacterized protein</fullName>
    </submittedName>
</protein>
<feature type="transmembrane region" description="Helical" evidence="1">
    <location>
        <begin position="49"/>
        <end position="65"/>
    </location>
</feature>
<feature type="transmembrane region" description="Helical" evidence="1">
    <location>
        <begin position="326"/>
        <end position="346"/>
    </location>
</feature>
<gene>
    <name evidence="2" type="ORF">F2S36_00250</name>
</gene>
<feature type="transmembrane region" description="Helical" evidence="1">
    <location>
        <begin position="112"/>
        <end position="134"/>
    </location>
</feature>
<proteinExistence type="predicted"/>
<dbReference type="Proteomes" id="UP000323119">
    <property type="component" value="Unassembled WGS sequence"/>
</dbReference>
<sequence length="389" mass="43385">MKELINFLTDWGDISVGVVFVLIPFSAFVALFHHVILGGIYGWDYKPKWLLFVLEPTLVCFLGVIKPGFGLCALVLLFVLTFVLAIVGLIIMPLVRRLRKVKAEYRKTGKKVSVFTAGKVTGTYISGIIGMLVIMFIMEVSLPLIFLVVFIILPLFALKNPGGDRHFMRLQAILPTSPIRSVAMGLAEVEGIVVPGGKLIAPIGDTECIAYEYEIEDIDHDSEGRTSYTTVHSENKCNAFSIQDETGILDVTPEKLNLLCLPINKRYQKEGKRYTQRLLLPGDKVLLIGMADTRGGKTVFRYEETKKVYTLMPSQTLNKYNRAKPLINSLICYTSVLGIIASLILLCHIEYSDGELQINLPFGNKGISSGQYGYILPSNQEKTIIFKHQ</sequence>
<feature type="transmembrane region" description="Helical" evidence="1">
    <location>
        <begin position="140"/>
        <end position="158"/>
    </location>
</feature>
<reference evidence="2 3" key="1">
    <citation type="journal article" date="2019" name="Nat. Med.">
        <title>A library of human gut bacterial isolates paired with longitudinal multiomics data enables mechanistic microbiome research.</title>
        <authorList>
            <person name="Poyet M."/>
            <person name="Groussin M."/>
            <person name="Gibbons S.M."/>
            <person name="Avila-Pacheco J."/>
            <person name="Jiang X."/>
            <person name="Kearney S.M."/>
            <person name="Perrotta A.R."/>
            <person name="Berdy B."/>
            <person name="Zhao S."/>
            <person name="Lieberman T.D."/>
            <person name="Swanson P.K."/>
            <person name="Smith M."/>
            <person name="Roesemann S."/>
            <person name="Alexander J.E."/>
            <person name="Rich S.A."/>
            <person name="Livny J."/>
            <person name="Vlamakis H."/>
            <person name="Clish C."/>
            <person name="Bullock K."/>
            <person name="Deik A."/>
            <person name="Scott J."/>
            <person name="Pierce K.A."/>
            <person name="Xavier R.J."/>
            <person name="Alm E.J."/>
        </authorList>
    </citation>
    <scope>NUCLEOTIDE SEQUENCE [LARGE SCALE GENOMIC DNA]</scope>
    <source>
        <strain evidence="2 3">BIOML-A204</strain>
    </source>
</reference>